<gene>
    <name evidence="1" type="ORF">GN244_ATG08585</name>
</gene>
<dbReference type="EMBL" id="WSZM01000180">
    <property type="protein sequence ID" value="KAF4039157.1"/>
    <property type="molecule type" value="Genomic_DNA"/>
</dbReference>
<name>A0A833WEK5_PHYIN</name>
<sequence length="175" mass="19739">MEAKEAACAVSNEREAFQVVKKAKKEVAGTKADAKALGKSRATRIKAKDVEVKDRMEAADTNVKKALTWLPGSSSLAFYHKRWIWLLRRFREQRTKMHLEQDNSDESDRSVNTTRSQMKLPPVVQLANAMESGTTAITTTMASGNSNEESFRALTNAVEQQMRALHAQQEIMRHF</sequence>
<evidence type="ECO:0000313" key="2">
    <source>
        <dbReference type="Proteomes" id="UP000602510"/>
    </source>
</evidence>
<evidence type="ECO:0000313" key="1">
    <source>
        <dbReference type="EMBL" id="KAF4039157.1"/>
    </source>
</evidence>
<reference evidence="1" key="1">
    <citation type="submission" date="2020-04" db="EMBL/GenBank/DDBJ databases">
        <title>Hybrid Assembly of Korean Phytophthora infestans isolates.</title>
        <authorList>
            <person name="Prokchorchik M."/>
            <person name="Lee Y."/>
            <person name="Seo J."/>
            <person name="Cho J.-H."/>
            <person name="Park Y.-E."/>
            <person name="Jang D.-C."/>
            <person name="Im J.-S."/>
            <person name="Choi J.-G."/>
            <person name="Park H.-J."/>
            <person name="Lee G.-B."/>
            <person name="Lee Y.-G."/>
            <person name="Hong S.-Y."/>
            <person name="Cho K."/>
            <person name="Sohn K.H."/>
        </authorList>
    </citation>
    <scope>NUCLEOTIDE SEQUENCE</scope>
    <source>
        <strain evidence="1">KR_1_A1</strain>
    </source>
</reference>
<keyword evidence="2" id="KW-1185">Reference proteome</keyword>
<protein>
    <submittedName>
        <fullName evidence="1">Uncharacterized protein</fullName>
    </submittedName>
</protein>
<dbReference type="Proteomes" id="UP000602510">
    <property type="component" value="Unassembled WGS sequence"/>
</dbReference>
<proteinExistence type="predicted"/>
<comment type="caution">
    <text evidence="1">The sequence shown here is derived from an EMBL/GenBank/DDBJ whole genome shotgun (WGS) entry which is preliminary data.</text>
</comment>
<dbReference type="AlphaFoldDB" id="A0A833WEK5"/>
<accession>A0A833WEK5</accession>
<organism evidence="1 2">
    <name type="scientific">Phytophthora infestans</name>
    <name type="common">Potato late blight agent</name>
    <name type="synonym">Botrytis infestans</name>
    <dbReference type="NCBI Taxonomy" id="4787"/>
    <lineage>
        <taxon>Eukaryota</taxon>
        <taxon>Sar</taxon>
        <taxon>Stramenopiles</taxon>
        <taxon>Oomycota</taxon>
        <taxon>Peronosporomycetes</taxon>
        <taxon>Peronosporales</taxon>
        <taxon>Peronosporaceae</taxon>
        <taxon>Phytophthora</taxon>
    </lineage>
</organism>